<dbReference type="GeneID" id="82149156"/>
<dbReference type="AlphaFoldDB" id="A0A4Z0V4H2"/>
<evidence type="ECO:0000313" key="3">
    <source>
        <dbReference type="Proteomes" id="UP000297635"/>
    </source>
</evidence>
<evidence type="ECO:0000256" key="1">
    <source>
        <dbReference type="SAM" id="Phobius"/>
    </source>
</evidence>
<protein>
    <submittedName>
        <fullName evidence="2">Uncharacterized protein</fullName>
    </submittedName>
</protein>
<keyword evidence="1" id="KW-0472">Membrane</keyword>
<keyword evidence="1" id="KW-0812">Transmembrane</keyword>
<name>A0A4Z0V4H2_9BACT</name>
<proteinExistence type="predicted"/>
<feature type="transmembrane region" description="Helical" evidence="1">
    <location>
        <begin position="27"/>
        <end position="44"/>
    </location>
</feature>
<feature type="transmembrane region" description="Helical" evidence="1">
    <location>
        <begin position="105"/>
        <end position="126"/>
    </location>
</feature>
<feature type="transmembrane region" description="Helical" evidence="1">
    <location>
        <begin position="223"/>
        <end position="246"/>
    </location>
</feature>
<comment type="caution">
    <text evidence="2">The sequence shown here is derived from an EMBL/GenBank/DDBJ whole genome shotgun (WGS) entry which is preliminary data.</text>
</comment>
<evidence type="ECO:0000313" key="2">
    <source>
        <dbReference type="EMBL" id="TGG40099.1"/>
    </source>
</evidence>
<dbReference type="EMBL" id="SJSA01000001">
    <property type="protein sequence ID" value="TGG40099.1"/>
    <property type="molecule type" value="Genomic_DNA"/>
</dbReference>
<keyword evidence="3" id="KW-1185">Reference proteome</keyword>
<feature type="transmembrane region" description="Helical" evidence="1">
    <location>
        <begin position="64"/>
        <end position="84"/>
    </location>
</feature>
<accession>A0A4Z0V4H2</accession>
<dbReference type="RefSeq" id="WP_135471115.1">
    <property type="nucleotide sequence ID" value="NZ_CASJDB010000044.1"/>
</dbReference>
<reference evidence="2 3" key="1">
    <citation type="submission" date="2019-02" db="EMBL/GenBank/DDBJ databases">
        <title>Isolation and identification of novel species under the genus Muribaculum.</title>
        <authorList>
            <person name="Miyake S."/>
            <person name="Ding Y."/>
            <person name="Low A."/>
            <person name="Soh M."/>
            <person name="Seedorf H."/>
        </authorList>
    </citation>
    <scope>NUCLEOTIDE SEQUENCE [LARGE SCALE GENOMIC DNA]</scope>
    <source>
        <strain evidence="2 3">TLL-A3</strain>
    </source>
</reference>
<feature type="transmembrane region" description="Helical" evidence="1">
    <location>
        <begin position="195"/>
        <end position="217"/>
    </location>
</feature>
<gene>
    <name evidence="2" type="ORF">EZ315_05065</name>
</gene>
<organism evidence="2 3">
    <name type="scientific">Duncaniella freteri</name>
    <dbReference type="NCBI Taxonomy" id="2530391"/>
    <lineage>
        <taxon>Bacteria</taxon>
        <taxon>Pseudomonadati</taxon>
        <taxon>Bacteroidota</taxon>
        <taxon>Bacteroidia</taxon>
        <taxon>Bacteroidales</taxon>
        <taxon>Muribaculaceae</taxon>
        <taxon>Duncaniella</taxon>
    </lineage>
</organism>
<keyword evidence="1" id="KW-1133">Transmembrane helix</keyword>
<dbReference type="Proteomes" id="UP000297635">
    <property type="component" value="Unassembled WGS sequence"/>
</dbReference>
<sequence length="257" mass="29531">MDANNIFCPVRFGRLVNKYIVENRSRLLLILATPLVAMTIFALLMSDGDSREGYYTGVNNELGFFVIMTFIFGMKLSSGAFLSMSKPKEALASLTLPTSQLEEFLVRWLALVPGFMLWSVLCALFADSMRVVFTRFILHGVADFTPWCDVFTGNGGPLMWSENAFYHIVIVFMLLQSFFFLGAIVWRRNHFLKTFFVLSVIYGIYCFVAVIITRMLSWHGVGYFIMTPMVIMSVVTILINYVLVYMRLRESEIINRW</sequence>
<feature type="transmembrane region" description="Helical" evidence="1">
    <location>
        <begin position="164"/>
        <end position="186"/>
    </location>
</feature>